<dbReference type="RefSeq" id="WP_303277766.1">
    <property type="nucleotide sequence ID" value="NZ_JAUOEK010000114.1"/>
</dbReference>
<dbReference type="EMBL" id="JAUOEK010000114">
    <property type="protein sequence ID" value="MDO5970073.1"/>
    <property type="molecule type" value="Genomic_DNA"/>
</dbReference>
<accession>A0ABT8WAI0</accession>
<evidence type="ECO:0000313" key="1">
    <source>
        <dbReference type="EMBL" id="MDO5970073.1"/>
    </source>
</evidence>
<gene>
    <name evidence="1" type="ORF">Q4Q35_09655</name>
</gene>
<comment type="caution">
    <text evidence="1">The sequence shown here is derived from an EMBL/GenBank/DDBJ whole genome shotgun (WGS) entry which is preliminary data.</text>
</comment>
<name>A0ABT8WAI0_9FLAO</name>
<sequence length="212" mass="24723">MKNNSIKEWLSINIINYFIKASKRRKVLLLSLLLLLIIFISRVGFLGDRAYKISKRVFNFYIPIIDQNLPDILISFRFEVENELGRNKGSNGKTYFSGDKMILSINSNIQCWMSIFCVDLKGIHGVYNNSTSSGLFFPKENSHEIEFNLDDTVGPEIYIVVASHSEFNFEKDIKPKVQTLLQDQNPKGPTLYKYWLDLDNEYYQSAIYFHHK</sequence>
<keyword evidence="2" id="KW-1185">Reference proteome</keyword>
<evidence type="ECO:0000313" key="2">
    <source>
        <dbReference type="Proteomes" id="UP001176883"/>
    </source>
</evidence>
<evidence type="ECO:0008006" key="3">
    <source>
        <dbReference type="Google" id="ProtNLM"/>
    </source>
</evidence>
<reference evidence="1" key="1">
    <citation type="submission" date="2023-07" db="EMBL/GenBank/DDBJ databases">
        <title>Two novel species in the genus Flavivirga.</title>
        <authorList>
            <person name="Kwon K."/>
        </authorList>
    </citation>
    <scope>NUCLEOTIDE SEQUENCE</scope>
    <source>
        <strain evidence="1">KCTC 52353</strain>
    </source>
</reference>
<organism evidence="1 2">
    <name type="scientific">Flavivirga aquimarina</name>
    <dbReference type="NCBI Taxonomy" id="2027862"/>
    <lineage>
        <taxon>Bacteria</taxon>
        <taxon>Pseudomonadati</taxon>
        <taxon>Bacteroidota</taxon>
        <taxon>Flavobacteriia</taxon>
        <taxon>Flavobacteriales</taxon>
        <taxon>Flavobacteriaceae</taxon>
        <taxon>Flavivirga</taxon>
    </lineage>
</organism>
<dbReference type="Proteomes" id="UP001176883">
    <property type="component" value="Unassembled WGS sequence"/>
</dbReference>
<proteinExistence type="predicted"/>
<protein>
    <recommendedName>
        <fullName evidence="3">DUF4384 domain-containing protein</fullName>
    </recommendedName>
</protein>